<evidence type="ECO:0000256" key="5">
    <source>
        <dbReference type="ARBA" id="ARBA00022989"/>
    </source>
</evidence>
<feature type="transmembrane region" description="Helical" evidence="7">
    <location>
        <begin position="159"/>
        <end position="180"/>
    </location>
</feature>
<feature type="transmembrane region" description="Helical" evidence="7">
    <location>
        <begin position="51"/>
        <end position="73"/>
    </location>
</feature>
<evidence type="ECO:0000256" key="7">
    <source>
        <dbReference type="SAM" id="Phobius"/>
    </source>
</evidence>
<evidence type="ECO:0000256" key="4">
    <source>
        <dbReference type="ARBA" id="ARBA00022692"/>
    </source>
</evidence>
<feature type="transmembrane region" description="Helical" evidence="7">
    <location>
        <begin position="397"/>
        <end position="415"/>
    </location>
</feature>
<protein>
    <submittedName>
        <fullName evidence="8">Lipopolysaccharide biosynthesis protein</fullName>
    </submittedName>
</protein>
<evidence type="ECO:0000256" key="3">
    <source>
        <dbReference type="ARBA" id="ARBA00022475"/>
    </source>
</evidence>
<keyword evidence="9" id="KW-1185">Reference proteome</keyword>
<evidence type="ECO:0000313" key="9">
    <source>
        <dbReference type="Proteomes" id="UP001183202"/>
    </source>
</evidence>
<feature type="transmembrane region" description="Helical" evidence="7">
    <location>
        <begin position="342"/>
        <end position="361"/>
    </location>
</feature>
<comment type="subcellular location">
    <subcellularLocation>
        <location evidence="1">Cell membrane</location>
        <topology evidence="1">Multi-pass membrane protein</topology>
    </subcellularLocation>
</comment>
<dbReference type="CDD" id="cd13127">
    <property type="entry name" value="MATE_tuaB_like"/>
    <property type="match status" value="1"/>
</dbReference>
<feature type="transmembrane region" description="Helical" evidence="7">
    <location>
        <begin position="462"/>
        <end position="484"/>
    </location>
</feature>
<keyword evidence="3" id="KW-1003">Cell membrane</keyword>
<dbReference type="RefSeq" id="WP_311560285.1">
    <property type="nucleotide sequence ID" value="NZ_JAVREJ010000044.1"/>
</dbReference>
<feature type="transmembrane region" description="Helical" evidence="7">
    <location>
        <begin position="26"/>
        <end position="44"/>
    </location>
</feature>
<keyword evidence="6 7" id="KW-0472">Membrane</keyword>
<feature type="transmembrane region" description="Helical" evidence="7">
    <location>
        <begin position="272"/>
        <end position="289"/>
    </location>
</feature>
<organism evidence="8 9">
    <name type="scientific">Pseudonocardia charpentierae</name>
    <dbReference type="NCBI Taxonomy" id="3075545"/>
    <lineage>
        <taxon>Bacteria</taxon>
        <taxon>Bacillati</taxon>
        <taxon>Actinomycetota</taxon>
        <taxon>Actinomycetes</taxon>
        <taxon>Pseudonocardiales</taxon>
        <taxon>Pseudonocardiaceae</taxon>
        <taxon>Pseudonocardia</taxon>
    </lineage>
</organism>
<dbReference type="Pfam" id="PF13440">
    <property type="entry name" value="Polysacc_synt_3"/>
    <property type="match status" value="1"/>
</dbReference>
<dbReference type="PANTHER" id="PTHR30250">
    <property type="entry name" value="PST FAMILY PREDICTED COLANIC ACID TRANSPORTER"/>
    <property type="match status" value="1"/>
</dbReference>
<keyword evidence="5 7" id="KW-1133">Transmembrane helix</keyword>
<reference evidence="9" key="1">
    <citation type="submission" date="2023-07" db="EMBL/GenBank/DDBJ databases">
        <title>30 novel species of actinomycetes from the DSMZ collection.</title>
        <authorList>
            <person name="Nouioui I."/>
        </authorList>
    </citation>
    <scope>NUCLEOTIDE SEQUENCE [LARGE SCALE GENOMIC DNA]</scope>
    <source>
        <strain evidence="9">DSM 45834</strain>
    </source>
</reference>
<comment type="similarity">
    <text evidence="2">Belongs to the polysaccharide synthase family.</text>
</comment>
<dbReference type="PANTHER" id="PTHR30250:SF10">
    <property type="entry name" value="LIPOPOLYSACCHARIDE BIOSYNTHESIS PROTEIN WZXC"/>
    <property type="match status" value="1"/>
</dbReference>
<accession>A0ABU2NK15</accession>
<sequence length="530" mass="56441">MTDLEPPGAAAPRRPPSNLTAQTASGLGWSYLSVATLVVANLAYTATISRLLGPVAFGLLAMANLVVLFVQYFARMGLASAMVQKPDLSDDEIRASSTVGIVIGLICMACIWVLAPAMGALFDAPTLPSIVRGLSVSCVFMGWSQTGNGLLRRHLRFRALSLVAVCSYVFAYLVVGVGLALLGAGLWSLVAASVASTAVQSVLQYALLRHPVRPALHWEPYRVVCGYGARLSGAYLMDYVGSNLDTLTVTRIASTAVLGQYSRAYYLVFQPLGNYVAQALSTVLFSMLSRVQQDLTRLRRAFLSVLSITSIVIFPMCAGMAVAADELVRVVLGPQWTLVPGLVPWFALAGGCHVASQMSQLLAEARAELNRSLAVQVVYLAALALLLLSAVPFRSHGVWVIAAAVAGAEVLRYLSYLRLTRRVLHLTFGELWQAHLPAAFASTGVALAVAAVRAPLAGHAPAILVLAAEICLGVLAVVLCIRFCPVPPFRRELRLRLDAAALLGASGGLRHRLARLVLGPEVPTPERGRP</sequence>
<proteinExistence type="inferred from homology"/>
<dbReference type="Proteomes" id="UP001183202">
    <property type="component" value="Unassembled WGS sequence"/>
</dbReference>
<evidence type="ECO:0000313" key="8">
    <source>
        <dbReference type="EMBL" id="MDT0353773.1"/>
    </source>
</evidence>
<feature type="transmembrane region" description="Helical" evidence="7">
    <location>
        <begin position="373"/>
        <end position="391"/>
    </location>
</feature>
<gene>
    <name evidence="8" type="ORF">RM445_30225</name>
</gene>
<comment type="caution">
    <text evidence="8">The sequence shown here is derived from an EMBL/GenBank/DDBJ whole genome shotgun (WGS) entry which is preliminary data.</text>
</comment>
<feature type="transmembrane region" description="Helical" evidence="7">
    <location>
        <begin position="93"/>
        <end position="115"/>
    </location>
</feature>
<feature type="transmembrane region" description="Helical" evidence="7">
    <location>
        <begin position="301"/>
        <end position="322"/>
    </location>
</feature>
<feature type="transmembrane region" description="Helical" evidence="7">
    <location>
        <begin position="436"/>
        <end position="456"/>
    </location>
</feature>
<dbReference type="EMBL" id="JAVREJ010000044">
    <property type="protein sequence ID" value="MDT0353773.1"/>
    <property type="molecule type" value="Genomic_DNA"/>
</dbReference>
<dbReference type="InterPro" id="IPR050833">
    <property type="entry name" value="Poly_Biosynth_Transport"/>
</dbReference>
<keyword evidence="4 7" id="KW-0812">Transmembrane</keyword>
<name>A0ABU2NK15_9PSEU</name>
<evidence type="ECO:0000256" key="2">
    <source>
        <dbReference type="ARBA" id="ARBA00007430"/>
    </source>
</evidence>
<evidence type="ECO:0000256" key="1">
    <source>
        <dbReference type="ARBA" id="ARBA00004651"/>
    </source>
</evidence>
<evidence type="ECO:0000256" key="6">
    <source>
        <dbReference type="ARBA" id="ARBA00023136"/>
    </source>
</evidence>